<dbReference type="STRING" id="139420.A0A371D9N9"/>
<name>A0A371D9N9_9APHY</name>
<dbReference type="PANTHER" id="PTHR38248">
    <property type="entry name" value="FUNK1 6"/>
    <property type="match status" value="1"/>
</dbReference>
<evidence type="ECO:0000313" key="3">
    <source>
        <dbReference type="EMBL" id="RDX49243.1"/>
    </source>
</evidence>
<evidence type="ECO:0000313" key="4">
    <source>
        <dbReference type="Proteomes" id="UP000256964"/>
    </source>
</evidence>
<keyword evidence="4" id="KW-1185">Reference proteome</keyword>
<evidence type="ECO:0000256" key="1">
    <source>
        <dbReference type="SAM" id="MobiDB-lite"/>
    </source>
</evidence>
<dbReference type="OrthoDB" id="2739517at2759"/>
<dbReference type="InterPro" id="IPR011009">
    <property type="entry name" value="Kinase-like_dom_sf"/>
</dbReference>
<evidence type="ECO:0000259" key="2">
    <source>
        <dbReference type="Pfam" id="PF17667"/>
    </source>
</evidence>
<gene>
    <name evidence="3" type="ORF">OH76DRAFT_1472044</name>
</gene>
<protein>
    <recommendedName>
        <fullName evidence="2">Fungal-type protein kinase domain-containing protein</fullName>
    </recommendedName>
</protein>
<feature type="region of interest" description="Disordered" evidence="1">
    <location>
        <begin position="714"/>
        <end position="781"/>
    </location>
</feature>
<dbReference type="GO" id="GO:0004672">
    <property type="term" value="F:protein kinase activity"/>
    <property type="evidence" value="ECO:0007669"/>
    <property type="project" value="InterPro"/>
</dbReference>
<dbReference type="SUPFAM" id="SSF56112">
    <property type="entry name" value="Protein kinase-like (PK-like)"/>
    <property type="match status" value="1"/>
</dbReference>
<feature type="region of interest" description="Disordered" evidence="1">
    <location>
        <begin position="643"/>
        <end position="679"/>
    </location>
</feature>
<accession>A0A371D9N9</accession>
<dbReference type="InterPro" id="IPR008266">
    <property type="entry name" value="Tyr_kinase_AS"/>
</dbReference>
<reference evidence="3 4" key="1">
    <citation type="journal article" date="2018" name="Biotechnol. Biofuels">
        <title>Integrative visual omics of the white-rot fungus Polyporus brumalis exposes the biotechnological potential of its oxidative enzymes for delignifying raw plant biomass.</title>
        <authorList>
            <person name="Miyauchi S."/>
            <person name="Rancon A."/>
            <person name="Drula E."/>
            <person name="Hage H."/>
            <person name="Chaduli D."/>
            <person name="Favel A."/>
            <person name="Grisel S."/>
            <person name="Henrissat B."/>
            <person name="Herpoel-Gimbert I."/>
            <person name="Ruiz-Duenas F.J."/>
            <person name="Chevret D."/>
            <person name="Hainaut M."/>
            <person name="Lin J."/>
            <person name="Wang M."/>
            <person name="Pangilinan J."/>
            <person name="Lipzen A."/>
            <person name="Lesage-Meessen L."/>
            <person name="Navarro D."/>
            <person name="Riley R."/>
            <person name="Grigoriev I.V."/>
            <person name="Zhou S."/>
            <person name="Raouche S."/>
            <person name="Rosso M.N."/>
        </authorList>
    </citation>
    <scope>NUCLEOTIDE SEQUENCE [LARGE SCALE GENOMIC DNA]</scope>
    <source>
        <strain evidence="3 4">BRFM 1820</strain>
    </source>
</reference>
<dbReference type="InterPro" id="IPR040976">
    <property type="entry name" value="Pkinase_fungal"/>
</dbReference>
<organism evidence="3 4">
    <name type="scientific">Lentinus brumalis</name>
    <dbReference type="NCBI Taxonomy" id="2498619"/>
    <lineage>
        <taxon>Eukaryota</taxon>
        <taxon>Fungi</taxon>
        <taxon>Dikarya</taxon>
        <taxon>Basidiomycota</taxon>
        <taxon>Agaricomycotina</taxon>
        <taxon>Agaricomycetes</taxon>
        <taxon>Polyporales</taxon>
        <taxon>Polyporaceae</taxon>
        <taxon>Lentinus</taxon>
    </lineage>
</organism>
<dbReference type="Proteomes" id="UP000256964">
    <property type="component" value="Unassembled WGS sequence"/>
</dbReference>
<dbReference type="EMBL" id="KZ857406">
    <property type="protein sequence ID" value="RDX49243.1"/>
    <property type="molecule type" value="Genomic_DNA"/>
</dbReference>
<dbReference type="Pfam" id="PF17667">
    <property type="entry name" value="Pkinase_fungal"/>
    <property type="match status" value="1"/>
</dbReference>
<dbReference type="PANTHER" id="PTHR38248:SF2">
    <property type="entry name" value="FUNK1 11"/>
    <property type="match status" value="1"/>
</dbReference>
<proteinExistence type="predicted"/>
<feature type="domain" description="Fungal-type protein kinase" evidence="2">
    <location>
        <begin position="143"/>
        <end position="511"/>
    </location>
</feature>
<dbReference type="AlphaFoldDB" id="A0A371D9N9"/>
<dbReference type="Gene3D" id="1.10.510.10">
    <property type="entry name" value="Transferase(Phosphotransferase) domain 1"/>
    <property type="match status" value="1"/>
</dbReference>
<dbReference type="PROSITE" id="PS00109">
    <property type="entry name" value="PROTEIN_KINASE_TYR"/>
    <property type="match status" value="1"/>
</dbReference>
<sequence length="781" mass="88182">MHGKINLTPMESLMKDFLPSPRPRRKTKTTRNIFSDVPDFSSERKMYEWLVERLNSSKLFPNHLFVATPYKADPVDPTRQAIDCGMYHKKLPPKEDLDSETAEMTYNRRVNWSRLEMGIECKLKRTDQDPFDDRSADGEPVAAARKKALGQILSYAELVFKHQQRTSQFMVLFLSHYARVVHFDRSGVYTTHKFCYKTEGALLSDFLVRYSRLQPEHRGLDTTAQRIEADSPLGLAMVKWGEDSNAEDHVKKLFKNSLDSSWAWWKLQVHVEKKHPNQPLPKIEVQEFVVGKPHFQAGGVACRGTRGYVAVRLDEKGELHGPFVYLKDAWRVDHPGIEREGNILQTLNDNTVPFVPTLVCHGDVPGQVTRSQAVWEEANKGKKCRMKKHQHYRVVVAEVGKPLDQFDRGYTLVKAVMFCIVAHAAAYKKAGIVHRDISTGNMLLYKNSDGVWVGLLNDWELAKIVGRNSEARQPDRTGTWQYMSANALNDPSKDIVVPDEIESFFHVLLYLAIRFLPHNLARDSIGRFMVDYFDGCTATQGVYRCGGRKLDAMSRGLIDLRTYNGYPSVLTFYRPDDDESQHPKEQVTHPINSIFKTLLAWLKARYTVDHLVEVQTVINAPAENDRKDLQAVDALLAGLDGLGDDAPTASANGTEEADDVEADPPSPSPLGPGFSSLPSFVMLPARSELPPADAEMREDAEKLQSHSKVIEVFRSQLADNWPQNDKGPDRKPRTAHALQYESDPTAPELDGSSYPTSGKRRLEDPEPQSSSNKRSRIDGAS</sequence>